<dbReference type="AlphaFoldDB" id="A0A0A8Y8Q1"/>
<reference evidence="2" key="1">
    <citation type="submission" date="2014-09" db="EMBL/GenBank/DDBJ databases">
        <authorList>
            <person name="Magalhaes I.L.F."/>
            <person name="Oliveira U."/>
            <person name="Santos F.R."/>
            <person name="Vidigal T.H.D.A."/>
            <person name="Brescovit A.D."/>
            <person name="Santos A.J."/>
        </authorList>
    </citation>
    <scope>NUCLEOTIDE SEQUENCE</scope>
    <source>
        <tissue evidence="2">Shoot tissue taken approximately 20 cm above the soil surface</tissue>
    </source>
</reference>
<proteinExistence type="predicted"/>
<accession>A0A0A8Y8Q1</accession>
<feature type="region of interest" description="Disordered" evidence="1">
    <location>
        <begin position="23"/>
        <end position="50"/>
    </location>
</feature>
<protein>
    <submittedName>
        <fullName evidence="2">Uncharacterized protein</fullName>
    </submittedName>
</protein>
<reference evidence="2" key="2">
    <citation type="journal article" date="2015" name="Data Brief">
        <title>Shoot transcriptome of the giant reed, Arundo donax.</title>
        <authorList>
            <person name="Barrero R.A."/>
            <person name="Guerrero F.D."/>
            <person name="Moolhuijzen P."/>
            <person name="Goolsby J.A."/>
            <person name="Tidwell J."/>
            <person name="Bellgard S.E."/>
            <person name="Bellgard M.I."/>
        </authorList>
    </citation>
    <scope>NUCLEOTIDE SEQUENCE</scope>
    <source>
        <tissue evidence="2">Shoot tissue taken approximately 20 cm above the soil surface</tissue>
    </source>
</reference>
<name>A0A0A8Y8Q1_ARUDO</name>
<sequence length="50" mass="5674">MQPRSIATRWPLSCAFRCVSGEERERGEQMVPSPPRRIRGSGAPRPRLLP</sequence>
<organism evidence="2">
    <name type="scientific">Arundo donax</name>
    <name type="common">Giant reed</name>
    <name type="synonym">Donax arundinaceus</name>
    <dbReference type="NCBI Taxonomy" id="35708"/>
    <lineage>
        <taxon>Eukaryota</taxon>
        <taxon>Viridiplantae</taxon>
        <taxon>Streptophyta</taxon>
        <taxon>Embryophyta</taxon>
        <taxon>Tracheophyta</taxon>
        <taxon>Spermatophyta</taxon>
        <taxon>Magnoliopsida</taxon>
        <taxon>Liliopsida</taxon>
        <taxon>Poales</taxon>
        <taxon>Poaceae</taxon>
        <taxon>PACMAD clade</taxon>
        <taxon>Arundinoideae</taxon>
        <taxon>Arundineae</taxon>
        <taxon>Arundo</taxon>
    </lineage>
</organism>
<evidence type="ECO:0000313" key="2">
    <source>
        <dbReference type="EMBL" id="JAD22149.1"/>
    </source>
</evidence>
<dbReference type="EMBL" id="GBRH01275746">
    <property type="protein sequence ID" value="JAD22149.1"/>
    <property type="molecule type" value="Transcribed_RNA"/>
</dbReference>
<evidence type="ECO:0000256" key="1">
    <source>
        <dbReference type="SAM" id="MobiDB-lite"/>
    </source>
</evidence>